<dbReference type="InterPro" id="IPR027231">
    <property type="entry name" value="Semaphorin"/>
</dbReference>
<dbReference type="STRING" id="7719.ENSCINP00000021279"/>
<dbReference type="InterPro" id="IPR001627">
    <property type="entry name" value="Semap_dom"/>
</dbReference>
<dbReference type="HOGENOM" id="CLU_643326_0_0_1"/>
<accession>F6ZDN3</accession>
<dbReference type="Ensembl" id="ENSCINT00000021279.3">
    <property type="protein sequence ID" value="ENSCINP00000021279.3"/>
    <property type="gene ID" value="ENSCING00000013388.2"/>
</dbReference>
<reference evidence="5" key="4">
    <citation type="submission" date="2025-09" db="UniProtKB">
        <authorList>
            <consortium name="Ensembl"/>
        </authorList>
    </citation>
    <scope>IDENTIFICATION</scope>
</reference>
<dbReference type="InterPro" id="IPR036352">
    <property type="entry name" value="Semap_dom_sf"/>
</dbReference>
<dbReference type="AlphaFoldDB" id="F6ZDN3"/>
<dbReference type="PANTHER" id="PTHR11036:SF12">
    <property type="entry name" value="SEMAPHORIN-6A"/>
    <property type="match status" value="1"/>
</dbReference>
<dbReference type="Gene3D" id="2.130.10.10">
    <property type="entry name" value="YVTN repeat-like/Quinoprotein amine dehydrogenase"/>
    <property type="match status" value="1"/>
</dbReference>
<dbReference type="Gene3D" id="3.30.1680.10">
    <property type="entry name" value="ligand-binding face of the semaphorins, domain 2"/>
    <property type="match status" value="1"/>
</dbReference>
<proteinExistence type="predicted"/>
<dbReference type="Proteomes" id="UP000008144">
    <property type="component" value="Chromosome 4"/>
</dbReference>
<keyword evidence="3" id="KW-0812">Transmembrane</keyword>
<evidence type="ECO:0000259" key="4">
    <source>
        <dbReference type="PROSITE" id="PS51004"/>
    </source>
</evidence>
<dbReference type="EMBL" id="EAAA01002040">
    <property type="status" value="NOT_ANNOTATED_CDS"/>
    <property type="molecule type" value="Genomic_DNA"/>
</dbReference>
<feature type="transmembrane region" description="Helical" evidence="3">
    <location>
        <begin position="277"/>
        <end position="300"/>
    </location>
</feature>
<feature type="region of interest" description="Disordered" evidence="2">
    <location>
        <begin position="39"/>
        <end position="58"/>
    </location>
</feature>
<dbReference type="SUPFAM" id="SSF101912">
    <property type="entry name" value="Sema domain"/>
    <property type="match status" value="1"/>
</dbReference>
<dbReference type="SUPFAM" id="SSF103575">
    <property type="entry name" value="Plexin repeat"/>
    <property type="match status" value="1"/>
</dbReference>
<feature type="compositionally biased region" description="Polar residues" evidence="2">
    <location>
        <begin position="41"/>
        <end position="50"/>
    </location>
</feature>
<dbReference type="PANTHER" id="PTHR11036">
    <property type="entry name" value="SEMAPHORIN"/>
    <property type="match status" value="1"/>
</dbReference>
<evidence type="ECO:0000256" key="1">
    <source>
        <dbReference type="PROSITE-ProRule" id="PRU00352"/>
    </source>
</evidence>
<comment type="caution">
    <text evidence="1">Lacks conserved residue(s) required for the propagation of feature annotation.</text>
</comment>
<feature type="region of interest" description="Disordered" evidence="2">
    <location>
        <begin position="405"/>
        <end position="427"/>
    </location>
</feature>
<evidence type="ECO:0000256" key="3">
    <source>
        <dbReference type="SAM" id="Phobius"/>
    </source>
</evidence>
<dbReference type="GO" id="GO:0030215">
    <property type="term" value="F:semaphorin receptor binding"/>
    <property type="evidence" value="ECO:0007669"/>
    <property type="project" value="InterPro"/>
</dbReference>
<evidence type="ECO:0000313" key="5">
    <source>
        <dbReference type="Ensembl" id="ENSCINP00000021279.3"/>
    </source>
</evidence>
<evidence type="ECO:0000256" key="2">
    <source>
        <dbReference type="SAM" id="MobiDB-lite"/>
    </source>
</evidence>
<reference evidence="5" key="2">
    <citation type="journal article" date="2008" name="Genome Biol.">
        <title>Improved genome assembly and evidence-based global gene model set for the chordate Ciona intestinalis: new insight into intron and operon populations.</title>
        <authorList>
            <person name="Satou Y."/>
            <person name="Mineta K."/>
            <person name="Ogasawara M."/>
            <person name="Sasakura Y."/>
            <person name="Shoguchi E."/>
            <person name="Ueno K."/>
            <person name="Yamada L."/>
            <person name="Matsumoto J."/>
            <person name="Wasserscheid J."/>
            <person name="Dewar K."/>
            <person name="Wiley G.B."/>
            <person name="Macmil S.L."/>
            <person name="Roe B.A."/>
            <person name="Zeller R.W."/>
            <person name="Hastings K.E."/>
            <person name="Lemaire P."/>
            <person name="Lindquist E."/>
            <person name="Endo T."/>
            <person name="Hotta K."/>
            <person name="Inaba K."/>
        </authorList>
    </citation>
    <scope>NUCLEOTIDE SEQUENCE [LARGE SCALE GENOMIC DNA]</scope>
    <source>
        <strain evidence="5">wild type</strain>
    </source>
</reference>
<keyword evidence="6" id="KW-1185">Reference proteome</keyword>
<feature type="domain" description="Sema" evidence="4">
    <location>
        <begin position="1"/>
        <end position="203"/>
    </location>
</feature>
<dbReference type="InParanoid" id="F6ZDN3"/>
<keyword evidence="3" id="KW-1133">Transmembrane helix</keyword>
<reference evidence="5" key="3">
    <citation type="submission" date="2025-08" db="UniProtKB">
        <authorList>
            <consortium name="Ensembl"/>
        </authorList>
    </citation>
    <scope>IDENTIFICATION</scope>
</reference>
<keyword evidence="3" id="KW-0472">Membrane</keyword>
<dbReference type="Pfam" id="PF01403">
    <property type="entry name" value="Sema"/>
    <property type="match status" value="1"/>
</dbReference>
<reference evidence="6" key="1">
    <citation type="journal article" date="2002" name="Science">
        <title>The draft genome of Ciona intestinalis: insights into chordate and vertebrate origins.</title>
        <authorList>
            <person name="Dehal P."/>
            <person name="Satou Y."/>
            <person name="Campbell R.K."/>
            <person name="Chapman J."/>
            <person name="Degnan B."/>
            <person name="De Tomaso A."/>
            <person name="Davidson B."/>
            <person name="Di Gregorio A."/>
            <person name="Gelpke M."/>
            <person name="Goodstein D.M."/>
            <person name="Harafuji N."/>
            <person name="Hastings K.E."/>
            <person name="Ho I."/>
            <person name="Hotta K."/>
            <person name="Huang W."/>
            <person name="Kawashima T."/>
            <person name="Lemaire P."/>
            <person name="Martinez D."/>
            <person name="Meinertzhagen I.A."/>
            <person name="Necula S."/>
            <person name="Nonaka M."/>
            <person name="Putnam N."/>
            <person name="Rash S."/>
            <person name="Saiga H."/>
            <person name="Satake M."/>
            <person name="Terry A."/>
            <person name="Yamada L."/>
            <person name="Wang H.G."/>
            <person name="Awazu S."/>
            <person name="Azumi K."/>
            <person name="Boore J."/>
            <person name="Branno M."/>
            <person name="Chin-Bow S."/>
            <person name="DeSantis R."/>
            <person name="Doyle S."/>
            <person name="Francino P."/>
            <person name="Keys D.N."/>
            <person name="Haga S."/>
            <person name="Hayashi H."/>
            <person name="Hino K."/>
            <person name="Imai K.S."/>
            <person name="Inaba K."/>
            <person name="Kano S."/>
            <person name="Kobayashi K."/>
            <person name="Kobayashi M."/>
            <person name="Lee B.I."/>
            <person name="Makabe K.W."/>
            <person name="Manohar C."/>
            <person name="Matassi G."/>
            <person name="Medina M."/>
            <person name="Mochizuki Y."/>
            <person name="Mount S."/>
            <person name="Morishita T."/>
            <person name="Miura S."/>
            <person name="Nakayama A."/>
            <person name="Nishizaka S."/>
            <person name="Nomoto H."/>
            <person name="Ohta F."/>
            <person name="Oishi K."/>
            <person name="Rigoutsos I."/>
            <person name="Sano M."/>
            <person name="Sasaki A."/>
            <person name="Sasakura Y."/>
            <person name="Shoguchi E."/>
            <person name="Shin-i T."/>
            <person name="Spagnuolo A."/>
            <person name="Stainier D."/>
            <person name="Suzuki M.M."/>
            <person name="Tassy O."/>
            <person name="Takatori N."/>
            <person name="Tokuoka M."/>
            <person name="Yagi K."/>
            <person name="Yoshizaki F."/>
            <person name="Wada S."/>
            <person name="Zhang C."/>
            <person name="Hyatt P.D."/>
            <person name="Larimer F."/>
            <person name="Detter C."/>
            <person name="Doggett N."/>
            <person name="Glavina T."/>
            <person name="Hawkins T."/>
            <person name="Richardson P."/>
            <person name="Lucas S."/>
            <person name="Kohara Y."/>
            <person name="Levine M."/>
            <person name="Satoh N."/>
            <person name="Rokhsar D.S."/>
        </authorList>
    </citation>
    <scope>NUCLEOTIDE SEQUENCE [LARGE SCALE GENOMIC DNA]</scope>
</reference>
<dbReference type="GeneTree" id="ENSGT00940000167882"/>
<dbReference type="InterPro" id="IPR015943">
    <property type="entry name" value="WD40/YVTN_repeat-like_dom_sf"/>
</dbReference>
<dbReference type="PROSITE" id="PS51004">
    <property type="entry name" value="SEMA"/>
    <property type="match status" value="1"/>
</dbReference>
<evidence type="ECO:0000313" key="6">
    <source>
        <dbReference type="Proteomes" id="UP000008144"/>
    </source>
</evidence>
<protein>
    <recommendedName>
        <fullName evidence="4">Sema domain-containing protein</fullName>
    </recommendedName>
</protein>
<sequence length="427" mass="47586">MTVFATMTTPENSIPGSAVCAYTMHDIARAMAGNFKERDQTSGCWKNSPNNPRPHSAQCRTQPVRAALTLKFIKEHTIMSESVQPLGGSAIFTRTQTQDRFTAIAVETNLNVPNHHNVSVIYIGTDQGNILKVSASGLGSDRTRNTSFSEIWQVYSAEECGREEDRAEILESRNQRRVRSITLVPNSDVILVAFSRCVVSVPKRFCKAYTCKRSCIQSGNPYCAWQGGECKALTTKSSQPYEQDLFAARTDLPPCNNDKETDFATTGQFQCADTASVVLPLVVSLVSVFCFVLLIFLIIVKCRAKRQLRRSARNCTTTLCQKENAPHGMGRKNKEAETRRFFCRRPKKDYPPRVSIEPSSARSHPSERSNDSVFEGIQEPLNNAAHASRSQNAEFSNLHIVENFARPSQDSMDEGSAWSEDIFDSDS</sequence>
<name>F6ZDN3_CIOIN</name>
<feature type="region of interest" description="Disordered" evidence="2">
    <location>
        <begin position="347"/>
        <end position="372"/>
    </location>
</feature>
<organism evidence="5 6">
    <name type="scientific">Ciona intestinalis</name>
    <name type="common">Transparent sea squirt</name>
    <name type="synonym">Ascidia intestinalis</name>
    <dbReference type="NCBI Taxonomy" id="7719"/>
    <lineage>
        <taxon>Eukaryota</taxon>
        <taxon>Metazoa</taxon>
        <taxon>Chordata</taxon>
        <taxon>Tunicata</taxon>
        <taxon>Ascidiacea</taxon>
        <taxon>Phlebobranchia</taxon>
        <taxon>Cionidae</taxon>
        <taxon>Ciona</taxon>
    </lineage>
</organism>